<evidence type="ECO:0000313" key="2">
    <source>
        <dbReference type="EMBL" id="GAO50789.1"/>
    </source>
</evidence>
<dbReference type="Gene3D" id="3.30.559.10">
    <property type="entry name" value="Chloramphenicol acetyltransferase-like domain"/>
    <property type="match status" value="1"/>
</dbReference>
<dbReference type="PANTHER" id="PTHR28037">
    <property type="entry name" value="ALCOHOL O-ACETYLTRANSFERASE 1-RELATED"/>
    <property type="match status" value="1"/>
</dbReference>
<dbReference type="OMA" id="RPPMSCG"/>
<feature type="region of interest" description="Disordered" evidence="1">
    <location>
        <begin position="466"/>
        <end position="489"/>
    </location>
</feature>
<dbReference type="AlphaFoldDB" id="A0A0E9NLR7"/>
<dbReference type="STRING" id="698492.A0A0E9NLR7"/>
<name>A0A0E9NLR7_SAICN</name>
<proteinExistence type="predicted"/>
<reference evidence="2 3" key="3">
    <citation type="journal article" date="2015" name="Genome Announc.">
        <title>Draft Genome Sequence of the Archiascomycetous Yeast Saitoella complicata.</title>
        <authorList>
            <person name="Yamauchi K."/>
            <person name="Kondo S."/>
            <person name="Hamamoto M."/>
            <person name="Takahashi Y."/>
            <person name="Ogura Y."/>
            <person name="Hayashi T."/>
            <person name="Nishida H."/>
        </authorList>
    </citation>
    <scope>NUCLEOTIDE SEQUENCE [LARGE SCALE GENOMIC DNA]</scope>
    <source>
        <strain evidence="2 3">NRRL Y-17804</strain>
    </source>
</reference>
<dbReference type="SUPFAM" id="SSF52777">
    <property type="entry name" value="CoA-dependent acyltransferases"/>
    <property type="match status" value="1"/>
</dbReference>
<evidence type="ECO:0000313" key="3">
    <source>
        <dbReference type="Proteomes" id="UP000033140"/>
    </source>
</evidence>
<organism evidence="2 3">
    <name type="scientific">Saitoella complicata (strain BCRC 22490 / CBS 7301 / JCM 7358 / NBRC 10748 / NRRL Y-17804)</name>
    <dbReference type="NCBI Taxonomy" id="698492"/>
    <lineage>
        <taxon>Eukaryota</taxon>
        <taxon>Fungi</taxon>
        <taxon>Dikarya</taxon>
        <taxon>Ascomycota</taxon>
        <taxon>Taphrinomycotina</taxon>
        <taxon>Taphrinomycotina incertae sedis</taxon>
        <taxon>Saitoella</taxon>
    </lineage>
</organism>
<comment type="caution">
    <text evidence="2">The sequence shown here is derived from an EMBL/GenBank/DDBJ whole genome shotgun (WGS) entry which is preliminary data.</text>
</comment>
<keyword evidence="3" id="KW-1185">Reference proteome</keyword>
<dbReference type="Proteomes" id="UP000033140">
    <property type="component" value="Unassembled WGS sequence"/>
</dbReference>
<dbReference type="Gene3D" id="3.30.559.30">
    <property type="entry name" value="Nonribosomal peptide synthetase, condensation domain"/>
    <property type="match status" value="1"/>
</dbReference>
<dbReference type="InterPro" id="IPR052058">
    <property type="entry name" value="Alcohol_O-acetyltransferase"/>
</dbReference>
<reference evidence="2 3" key="1">
    <citation type="journal article" date="2011" name="J. Gen. Appl. Microbiol.">
        <title>Draft genome sequencing of the enigmatic yeast Saitoella complicata.</title>
        <authorList>
            <person name="Nishida H."/>
            <person name="Hamamoto M."/>
            <person name="Sugiyama J."/>
        </authorList>
    </citation>
    <scope>NUCLEOTIDE SEQUENCE [LARGE SCALE GENOMIC DNA]</scope>
    <source>
        <strain evidence="2 3">NRRL Y-17804</strain>
    </source>
</reference>
<evidence type="ECO:0000256" key="1">
    <source>
        <dbReference type="SAM" id="MobiDB-lite"/>
    </source>
</evidence>
<evidence type="ECO:0008006" key="4">
    <source>
        <dbReference type="Google" id="ProtNLM"/>
    </source>
</evidence>
<sequence>MMVLDDVVVTSATLNSPATRSEPHPSSRLIFMTSEPPVLSFLERFNRSYHAWNQRPDGFYERKLGLLEGGFDANARMKGVSDVFTLAKFTVPSSSTSTVLSETNLLRTWTELRILHPLLDSVTATSAPDMSTAGLPANIPPSMMPVPEDLHFVYPGPRHAAERARKTFHRIPGTIQNNVEDWVETRLLNGRRKWLQQETCLSRVFLLQLGEGEWAVCFHMAHCVSDGVSATHLLADFFRLLASPQSTTAIESEHPPSRRLTPALEDSYPPLPPSCNNWGPGRRRFWWAAQKVMYDLRTRRERSTRSIPLPTRRLLPPVAVQPISRWPVLVVGQDNVRRLVKVAREGGVSMGNLIYAIVGTTISNYVGEEAARKADACQIGFPFNIRPFLGGERSENPESSIMLSFASIVVPAIPLKKGTKGREVKEVVLARAKLVGKQFRDHFKSQERLVLNSYLRSGERLRAARGLPPAEKGKVKEGGEEQGEFSSMPLGQSMNCSVVGNLDHVLPSTYPVQSSTSSSPLVLEITALRMGVRVRSAEILGEIWRFRGELTVAVGFDESVYERTMIEGFLAEFDRVLGSVVGEQSGEDVRVRARL</sequence>
<dbReference type="InterPro" id="IPR023213">
    <property type="entry name" value="CAT-like_dom_sf"/>
</dbReference>
<dbReference type="PANTHER" id="PTHR28037:SF1">
    <property type="entry name" value="ALCOHOL O-ACETYLTRANSFERASE 1-RELATED"/>
    <property type="match status" value="1"/>
</dbReference>
<accession>A0A0E9NLR7</accession>
<dbReference type="EMBL" id="BACD03000037">
    <property type="protein sequence ID" value="GAO50789.1"/>
    <property type="molecule type" value="Genomic_DNA"/>
</dbReference>
<reference evidence="2 3" key="2">
    <citation type="journal article" date="2014" name="J. Gen. Appl. Microbiol.">
        <title>The early diverging ascomycetous budding yeast Saitoella complicata has three histone deacetylases belonging to the Clr6, Hos2, and Rpd3 lineages.</title>
        <authorList>
            <person name="Nishida H."/>
            <person name="Matsumoto T."/>
            <person name="Kondo S."/>
            <person name="Hamamoto M."/>
            <person name="Yoshikawa H."/>
        </authorList>
    </citation>
    <scope>NUCLEOTIDE SEQUENCE [LARGE SCALE GENOMIC DNA]</scope>
    <source>
        <strain evidence="2 3">NRRL Y-17804</strain>
    </source>
</reference>
<protein>
    <recommendedName>
        <fullName evidence="4">Diacylglycerol O-acyltransferase</fullName>
    </recommendedName>
</protein>
<gene>
    <name evidence="2" type="ORF">G7K_4910-t1</name>
</gene>